<evidence type="ECO:0000313" key="2">
    <source>
        <dbReference type="EMBL" id="RZS44488.1"/>
    </source>
</evidence>
<gene>
    <name evidence="2" type="ORF">EV193_101364</name>
</gene>
<keyword evidence="3" id="KW-1185">Reference proteome</keyword>
<feature type="region of interest" description="Disordered" evidence="1">
    <location>
        <begin position="136"/>
        <end position="167"/>
    </location>
</feature>
<name>A0A4Q7L4D9_9PSEU</name>
<dbReference type="Proteomes" id="UP000294257">
    <property type="component" value="Unassembled WGS sequence"/>
</dbReference>
<organism evidence="2 3">
    <name type="scientific">Herbihabitans rhizosphaerae</name>
    <dbReference type="NCBI Taxonomy" id="1872711"/>
    <lineage>
        <taxon>Bacteria</taxon>
        <taxon>Bacillati</taxon>
        <taxon>Actinomycetota</taxon>
        <taxon>Actinomycetes</taxon>
        <taxon>Pseudonocardiales</taxon>
        <taxon>Pseudonocardiaceae</taxon>
        <taxon>Herbihabitans</taxon>
    </lineage>
</organism>
<comment type="caution">
    <text evidence="2">The sequence shown here is derived from an EMBL/GenBank/DDBJ whole genome shotgun (WGS) entry which is preliminary data.</text>
</comment>
<dbReference type="RefSeq" id="WP_130342166.1">
    <property type="nucleotide sequence ID" value="NZ_SGWQ01000001.1"/>
</dbReference>
<dbReference type="GO" id="GO:0003677">
    <property type="term" value="F:DNA binding"/>
    <property type="evidence" value="ECO:0007669"/>
    <property type="project" value="InterPro"/>
</dbReference>
<evidence type="ECO:0000313" key="3">
    <source>
        <dbReference type="Proteomes" id="UP000294257"/>
    </source>
</evidence>
<accession>A0A4Q7L4D9</accession>
<reference evidence="2 3" key="1">
    <citation type="submission" date="2019-02" db="EMBL/GenBank/DDBJ databases">
        <title>Genomic Encyclopedia of Type Strains, Phase IV (KMG-IV): sequencing the most valuable type-strain genomes for metagenomic binning, comparative biology and taxonomic classification.</title>
        <authorList>
            <person name="Goeker M."/>
        </authorList>
    </citation>
    <scope>NUCLEOTIDE SEQUENCE [LARGE SCALE GENOMIC DNA]</scope>
    <source>
        <strain evidence="2 3">DSM 101727</strain>
    </source>
</reference>
<dbReference type="InterPro" id="IPR010982">
    <property type="entry name" value="Lambda_DNA-bd_dom_sf"/>
</dbReference>
<protein>
    <submittedName>
        <fullName evidence="2">Uncharacterized protein DUF955</fullName>
    </submittedName>
</protein>
<dbReference type="AlphaFoldDB" id="A0A4Q7L4D9"/>
<dbReference type="OrthoDB" id="3577723at2"/>
<dbReference type="EMBL" id="SGWQ01000001">
    <property type="protein sequence ID" value="RZS44488.1"/>
    <property type="molecule type" value="Genomic_DNA"/>
</dbReference>
<evidence type="ECO:0000256" key="1">
    <source>
        <dbReference type="SAM" id="MobiDB-lite"/>
    </source>
</evidence>
<dbReference type="Gene3D" id="1.10.260.40">
    <property type="entry name" value="lambda repressor-like DNA-binding domains"/>
    <property type="match status" value="1"/>
</dbReference>
<proteinExistence type="predicted"/>
<sequence>MPDRAHRGDSIAARLNWLFDVVAQPVDDRTWRSFTTAEVGRALAEALGDDERAGQATVERIRTGAQARDDQLAAIAAFFGVGPEFFGNDLALVDAARDDLLTRALTGCGAQPYSICRMPVPAVERREQLRRALRPVPAALRSTERTEPRPSQGQGDHFGGSDRDSGTAMTAARMTADQLHALCRALVHDLGLRTPFTPRELCQRLGERRDRPIEVRAIDLAATTGVGHLAPLPDADHILVERDAPAPQQAVVIYHEVIHLVRGHLDIGDTMTCGLPAGEDTADAYDDWREWEAEVGARTLSRLARERPRPNQLSREASPADHSIAAAFGFALD</sequence>